<keyword evidence="2" id="KW-1185">Reference proteome</keyword>
<name>A0ABU8WXL7_9BURK</name>
<sequence length="95" mass="9768">MLAVALKEPALLKSAFVYEPGEATHVTDPLVLKVLGDDAAAAFAPVVQGLQSGDNAAAAGQLIDAVGGGKVYFESQPASVRSVQLDWRSAKVTTT</sequence>
<comment type="caution">
    <text evidence="1">The sequence shown here is derived from an EMBL/GenBank/DDBJ whole genome shotgun (WGS) entry which is preliminary data.</text>
</comment>
<dbReference type="RefSeq" id="WP_340348207.1">
    <property type="nucleotide sequence ID" value="NZ_JBBKZT010000035.1"/>
</dbReference>
<organism evidence="1 2">
    <name type="scientific">Variovorax rhizosphaerae</name>
    <dbReference type="NCBI Taxonomy" id="1836200"/>
    <lineage>
        <taxon>Bacteria</taxon>
        <taxon>Pseudomonadati</taxon>
        <taxon>Pseudomonadota</taxon>
        <taxon>Betaproteobacteria</taxon>
        <taxon>Burkholderiales</taxon>
        <taxon>Comamonadaceae</taxon>
        <taxon>Variovorax</taxon>
    </lineage>
</organism>
<evidence type="ECO:0000313" key="1">
    <source>
        <dbReference type="EMBL" id="MEJ8852281.1"/>
    </source>
</evidence>
<dbReference type="Proteomes" id="UP001385892">
    <property type="component" value="Unassembled WGS sequence"/>
</dbReference>
<protein>
    <submittedName>
        <fullName evidence="1">Uncharacterized protein</fullName>
    </submittedName>
</protein>
<reference evidence="1 2" key="1">
    <citation type="submission" date="2024-03" db="EMBL/GenBank/DDBJ databases">
        <title>Novel species of the genus Variovorax.</title>
        <authorList>
            <person name="Liu Q."/>
            <person name="Xin Y.-H."/>
        </authorList>
    </citation>
    <scope>NUCLEOTIDE SEQUENCE [LARGE SCALE GENOMIC DNA]</scope>
    <source>
        <strain evidence="1 2">KACC 18900</strain>
    </source>
</reference>
<evidence type="ECO:0000313" key="2">
    <source>
        <dbReference type="Proteomes" id="UP001385892"/>
    </source>
</evidence>
<dbReference type="EMBL" id="JBBKZT010000035">
    <property type="protein sequence ID" value="MEJ8852281.1"/>
    <property type="molecule type" value="Genomic_DNA"/>
</dbReference>
<accession>A0ABU8WXL7</accession>
<proteinExistence type="predicted"/>
<gene>
    <name evidence="1" type="ORF">WKW82_37040</name>
</gene>